<dbReference type="Gene3D" id="3.30.700.20">
    <property type="entry name" value="Hypothetical protein ph0010, domain 1"/>
    <property type="match status" value="1"/>
</dbReference>
<feature type="domain" description="AMMECR1" evidence="1">
    <location>
        <begin position="7"/>
        <end position="189"/>
    </location>
</feature>
<dbReference type="NCBIfam" id="TIGR00296">
    <property type="entry name" value="TIGR00296 family protein"/>
    <property type="match status" value="1"/>
</dbReference>
<dbReference type="PROSITE" id="PS51112">
    <property type="entry name" value="AMMECR1"/>
    <property type="match status" value="1"/>
</dbReference>
<reference evidence="2" key="1">
    <citation type="journal article" date="2020" name="mSystems">
        <title>Genome- and Community-Level Interaction Insights into Carbon Utilization and Element Cycling Functions of Hydrothermarchaeota in Hydrothermal Sediment.</title>
        <authorList>
            <person name="Zhou Z."/>
            <person name="Liu Y."/>
            <person name="Xu W."/>
            <person name="Pan J."/>
            <person name="Luo Z.H."/>
            <person name="Li M."/>
        </authorList>
    </citation>
    <scope>NUCLEOTIDE SEQUENCE [LARGE SCALE GENOMIC DNA]</scope>
    <source>
        <strain evidence="2">HyVt-94</strain>
    </source>
</reference>
<dbReference type="Pfam" id="PF01871">
    <property type="entry name" value="AMMECR1"/>
    <property type="match status" value="1"/>
</dbReference>
<dbReference type="Gene3D" id="3.30.1490.150">
    <property type="entry name" value="Hypothetical protein ph0010, domain 2"/>
    <property type="match status" value="1"/>
</dbReference>
<dbReference type="AlphaFoldDB" id="A0A7C5M6D0"/>
<proteinExistence type="inferred from homology"/>
<dbReference type="Proteomes" id="UP000886014">
    <property type="component" value="Unassembled WGS sequence"/>
</dbReference>
<sequence length="189" mass="21469">MFNLTEEDKKLLLKIARESIESVIKGQPEPEYNIQSQILNEKAGVFVTLKKHGELRGCIGYVYGVKPLWEATKDVAVEAALHDPRFYPVQPVELDEIELEISVLTPLQRIDSPEEVVVGKHGVLIKKGFNQGLLLPQVATEEGWNRETFLDHTCLKAGLYPGCWRDKDVEIYVFEAIIFSERDFTSPAR</sequence>
<protein>
    <submittedName>
        <fullName evidence="2">AmmeMemoRadiSam system protein A</fullName>
    </submittedName>
</protein>
<gene>
    <name evidence="2" type="primary">amrA</name>
    <name evidence="2" type="ORF">ENL41_01770</name>
</gene>
<dbReference type="NCBIfam" id="TIGR04335">
    <property type="entry name" value="AmmeMemoSam_A"/>
    <property type="match status" value="1"/>
</dbReference>
<dbReference type="InterPro" id="IPR023473">
    <property type="entry name" value="AMMECR1"/>
</dbReference>
<comment type="caution">
    <text evidence="2">The sequence shown here is derived from an EMBL/GenBank/DDBJ whole genome shotgun (WGS) entry which is preliminary data.</text>
</comment>
<organism evidence="2">
    <name type="scientific">candidate division WOR-3 bacterium</name>
    <dbReference type="NCBI Taxonomy" id="2052148"/>
    <lineage>
        <taxon>Bacteria</taxon>
        <taxon>Bacteria division WOR-3</taxon>
    </lineage>
</organism>
<dbReference type="HAMAP" id="MF_00645">
    <property type="entry name" value="AMMECR1"/>
    <property type="match status" value="1"/>
</dbReference>
<dbReference type="InterPro" id="IPR002733">
    <property type="entry name" value="AMMECR1_domain"/>
</dbReference>
<dbReference type="InterPro" id="IPR036071">
    <property type="entry name" value="AMMECR1_dom_sf"/>
</dbReference>
<dbReference type="EMBL" id="DRTV01000126">
    <property type="protein sequence ID" value="HHF58135.1"/>
    <property type="molecule type" value="Genomic_DNA"/>
</dbReference>
<accession>A0A7C5M6D0</accession>
<evidence type="ECO:0000259" key="1">
    <source>
        <dbReference type="PROSITE" id="PS51112"/>
    </source>
</evidence>
<dbReference type="PANTHER" id="PTHR13016:SF0">
    <property type="entry name" value="AMME SYNDROME CANDIDATE GENE 1 PROTEIN"/>
    <property type="match status" value="1"/>
</dbReference>
<name>A0A7C5M6D0_UNCW3</name>
<dbReference type="SUPFAM" id="SSF143447">
    <property type="entry name" value="AMMECR1-like"/>
    <property type="match status" value="1"/>
</dbReference>
<dbReference type="PANTHER" id="PTHR13016">
    <property type="entry name" value="AMMECR1 HOMOLOG"/>
    <property type="match status" value="1"/>
</dbReference>
<dbReference type="InterPro" id="IPR027623">
    <property type="entry name" value="AmmeMemoSam_A"/>
</dbReference>
<dbReference type="InterPro" id="IPR027485">
    <property type="entry name" value="AMMECR1_N"/>
</dbReference>
<dbReference type="InterPro" id="IPR023472">
    <property type="entry name" value="Uncharacterised_MJ0810"/>
</dbReference>
<evidence type="ECO:0000313" key="2">
    <source>
        <dbReference type="EMBL" id="HHF58135.1"/>
    </source>
</evidence>